<keyword evidence="5" id="KW-0645">Protease</keyword>
<evidence type="ECO:0000259" key="4">
    <source>
        <dbReference type="PROSITE" id="PS50042"/>
    </source>
</evidence>
<keyword evidence="6" id="KW-1185">Reference proteome</keyword>
<dbReference type="InterPro" id="IPR001375">
    <property type="entry name" value="Peptidase_S9_cat"/>
</dbReference>
<gene>
    <name evidence="5" type="ORF">GCM10017790_73420</name>
</gene>
<dbReference type="InterPro" id="IPR011042">
    <property type="entry name" value="6-blade_b-propeller_TolB-like"/>
</dbReference>
<evidence type="ECO:0000313" key="5">
    <source>
        <dbReference type="EMBL" id="GHH34070.1"/>
    </source>
</evidence>
<organism evidence="5 6">
    <name type="scientific">Amycolatopsis oliviviridis</name>
    <dbReference type="NCBI Taxonomy" id="1471590"/>
    <lineage>
        <taxon>Bacteria</taxon>
        <taxon>Bacillati</taxon>
        <taxon>Actinomycetota</taxon>
        <taxon>Actinomycetes</taxon>
        <taxon>Pseudonocardiales</taxon>
        <taxon>Pseudonocardiaceae</taxon>
        <taxon>Amycolatopsis</taxon>
    </lineage>
</organism>
<name>A0ABQ3M831_9PSEU</name>
<dbReference type="SUPFAM" id="SSF82171">
    <property type="entry name" value="DPP6 N-terminal domain-like"/>
    <property type="match status" value="1"/>
</dbReference>
<dbReference type="Pfam" id="PF07676">
    <property type="entry name" value="PD40"/>
    <property type="match status" value="2"/>
</dbReference>
<dbReference type="GO" id="GO:0004177">
    <property type="term" value="F:aminopeptidase activity"/>
    <property type="evidence" value="ECO:0007669"/>
    <property type="project" value="UniProtKB-KW"/>
</dbReference>
<keyword evidence="1" id="KW-0378">Hydrolase</keyword>
<keyword evidence="2" id="KW-0720">Serine protease</keyword>
<dbReference type="Gene3D" id="2.120.10.30">
    <property type="entry name" value="TolB, C-terminal domain"/>
    <property type="match status" value="2"/>
</dbReference>
<reference evidence="6" key="1">
    <citation type="journal article" date="2019" name="Int. J. Syst. Evol. Microbiol.">
        <title>The Global Catalogue of Microorganisms (GCM) 10K type strain sequencing project: providing services to taxonomists for standard genome sequencing and annotation.</title>
        <authorList>
            <consortium name="The Broad Institute Genomics Platform"/>
            <consortium name="The Broad Institute Genome Sequencing Center for Infectious Disease"/>
            <person name="Wu L."/>
            <person name="Ma J."/>
        </authorList>
    </citation>
    <scope>NUCLEOTIDE SEQUENCE [LARGE SCALE GENOMIC DNA]</scope>
    <source>
        <strain evidence="6">CGMCC 4.7683</strain>
    </source>
</reference>
<evidence type="ECO:0000256" key="3">
    <source>
        <dbReference type="SAM" id="MobiDB-lite"/>
    </source>
</evidence>
<protein>
    <submittedName>
        <fullName evidence="5">Dipeptidyl aminopeptidase</fullName>
    </submittedName>
</protein>
<evidence type="ECO:0000313" key="6">
    <source>
        <dbReference type="Proteomes" id="UP000635387"/>
    </source>
</evidence>
<dbReference type="PANTHER" id="PTHR42776">
    <property type="entry name" value="SERINE PEPTIDASE S9 FAMILY MEMBER"/>
    <property type="match status" value="1"/>
</dbReference>
<evidence type="ECO:0000256" key="2">
    <source>
        <dbReference type="ARBA" id="ARBA00022825"/>
    </source>
</evidence>
<accession>A0ABQ3M831</accession>
<keyword evidence="5" id="KW-0031">Aminopeptidase</keyword>
<dbReference type="Proteomes" id="UP000635387">
    <property type="component" value="Unassembled WGS sequence"/>
</dbReference>
<dbReference type="InterPro" id="IPR029058">
    <property type="entry name" value="AB_hydrolase_fold"/>
</dbReference>
<evidence type="ECO:0000256" key="1">
    <source>
        <dbReference type="ARBA" id="ARBA00022801"/>
    </source>
</evidence>
<dbReference type="EMBL" id="BNAY01000011">
    <property type="protein sequence ID" value="GHH34070.1"/>
    <property type="molecule type" value="Genomic_DNA"/>
</dbReference>
<dbReference type="PANTHER" id="PTHR42776:SF27">
    <property type="entry name" value="DIPEPTIDYL PEPTIDASE FAMILY MEMBER 6"/>
    <property type="match status" value="1"/>
</dbReference>
<dbReference type="InterPro" id="IPR000595">
    <property type="entry name" value="cNMP-bd_dom"/>
</dbReference>
<comment type="caution">
    <text evidence="5">The sequence shown here is derived from an EMBL/GenBank/DDBJ whole genome shotgun (WGS) entry which is preliminary data.</text>
</comment>
<proteinExistence type="predicted"/>
<feature type="domain" description="Cyclic nucleotide-binding" evidence="4">
    <location>
        <begin position="350"/>
        <end position="395"/>
    </location>
</feature>
<feature type="region of interest" description="Disordered" evidence="3">
    <location>
        <begin position="36"/>
        <end position="61"/>
    </location>
</feature>
<dbReference type="RefSeq" id="WP_191259010.1">
    <property type="nucleotide sequence ID" value="NZ_BNAY01000011.1"/>
</dbReference>
<dbReference type="PROSITE" id="PS50042">
    <property type="entry name" value="CNMP_BINDING_3"/>
    <property type="match status" value="1"/>
</dbReference>
<dbReference type="InterPro" id="IPR011659">
    <property type="entry name" value="WD40"/>
</dbReference>
<dbReference type="Gene3D" id="3.40.50.1820">
    <property type="entry name" value="alpha/beta hydrolase"/>
    <property type="match status" value="1"/>
</dbReference>
<dbReference type="SUPFAM" id="SSF53474">
    <property type="entry name" value="alpha/beta-Hydrolases"/>
    <property type="match status" value="1"/>
</dbReference>
<sequence length="653" mass="70403">MRPVDIEALAVPGLPALRGDLLLTAVSRPDLKTNSYRGGLRRVDPDGGGEGPWTHGTRDSAPVISPDGRWVAFLRAGEGSGREARPQVHVIAAAGGDAKRITDLPLGAGAPVWAPDSRRIAFVARIPEPGRYGTENADGETPEPGEEAPRHITNLFYRVDDSGFLNDRPQRLFVVDAVAALDEATPGDPAPLTDDRVDVEYPSWTADGESVLFVAPRDWAAEDTIRSDVYAVPAAGGEPRLLVRTLGTAAKPVVTSDGSILFYGTEFPGLEEIARNTGLWHAPWPSGGEPSTARRLTDIETVDCDSSAGPPAVLGDEVLVVVRTRGSAELRAVPLDGELSELKSLRYLAGEFAVVRSFSLDGERIAAVIGTPESFGDVVLLSGEEPRVLTDYAKALRDSGIRPLEELDATAPDGYPVHGWLVRPEGEGPHPVVLMIHGGPFAPYEWKVFDEAQVLADAGYAVVLGNPRGSAGYGESHGRSIVGGLGTVDADDLLALLDEALKLSDLDGDRVGVMGGSYGGFMTSWLAAHHGGRFRAAWSERAVNAWDSFLGSSDIGWFFAGGYVADDHEELRKRSPLYYAGKIEIPFMVAHSEQDWRCPLEQAQQMYVALRKNGAPAEFLLFPGEGHELTRSGQPRHRVQRFDAVLQWWGRHL</sequence>
<dbReference type="Pfam" id="PF00326">
    <property type="entry name" value="Peptidase_S9"/>
    <property type="match status" value="1"/>
</dbReference>